<sequence length="215" mass="23172">MRDVPPWIPLFGIGLLDILDGVLVGAGLERVTPAANANGYMHMSLEFTDWDHSLAMSVAWAALAGIALWRAGGPRWGMVAAAAVFSHFLADLAVHDPDLALWPYSSAHVGLGVWSSLPVGSWFLEVIFVIIMVLIGCPNGIQNLNASKYPIMVMAFLSLQLTPWWSPMALADGFGASSSPVLYGLFIVVGFILPASLMSWFLMRPLGSRETNTAT</sequence>
<protein>
    <recommendedName>
        <fullName evidence="4">Metal-dependent hydrolase</fullName>
    </recommendedName>
</protein>
<dbReference type="Proteomes" id="UP001374803">
    <property type="component" value="Chromosome"/>
</dbReference>
<evidence type="ECO:0008006" key="4">
    <source>
        <dbReference type="Google" id="ProtNLM"/>
    </source>
</evidence>
<dbReference type="RefSeq" id="WP_394832799.1">
    <property type="nucleotide sequence ID" value="NZ_CP089983.1"/>
</dbReference>
<evidence type="ECO:0000313" key="2">
    <source>
        <dbReference type="EMBL" id="WXB03172.1"/>
    </source>
</evidence>
<organism evidence="2 3">
    <name type="scientific">Pendulispora rubella</name>
    <dbReference type="NCBI Taxonomy" id="2741070"/>
    <lineage>
        <taxon>Bacteria</taxon>
        <taxon>Pseudomonadati</taxon>
        <taxon>Myxococcota</taxon>
        <taxon>Myxococcia</taxon>
        <taxon>Myxococcales</taxon>
        <taxon>Sorangiineae</taxon>
        <taxon>Pendulisporaceae</taxon>
        <taxon>Pendulispora</taxon>
    </lineage>
</organism>
<feature type="transmembrane region" description="Helical" evidence="1">
    <location>
        <begin position="50"/>
        <end position="69"/>
    </location>
</feature>
<gene>
    <name evidence="2" type="ORF">LVJ94_40490</name>
</gene>
<keyword evidence="1" id="KW-0812">Transmembrane</keyword>
<feature type="transmembrane region" description="Helical" evidence="1">
    <location>
        <begin position="76"/>
        <end position="94"/>
    </location>
</feature>
<name>A0ABZ2KWW4_9BACT</name>
<keyword evidence="3" id="KW-1185">Reference proteome</keyword>
<feature type="transmembrane region" description="Helical" evidence="1">
    <location>
        <begin position="114"/>
        <end position="137"/>
    </location>
</feature>
<accession>A0ABZ2KWW4</accession>
<evidence type="ECO:0000313" key="3">
    <source>
        <dbReference type="Proteomes" id="UP001374803"/>
    </source>
</evidence>
<keyword evidence="1" id="KW-1133">Transmembrane helix</keyword>
<reference evidence="2" key="1">
    <citation type="submission" date="2021-12" db="EMBL/GenBank/DDBJ databases">
        <title>Discovery of the Pendulisporaceae a myxobacterial family with distinct sporulation behavior and unique specialized metabolism.</title>
        <authorList>
            <person name="Garcia R."/>
            <person name="Popoff A."/>
            <person name="Bader C.D."/>
            <person name="Loehr J."/>
            <person name="Walesch S."/>
            <person name="Walt C."/>
            <person name="Boldt J."/>
            <person name="Bunk B."/>
            <person name="Haeckl F.J.F.P.J."/>
            <person name="Gunesch A.P."/>
            <person name="Birkelbach J."/>
            <person name="Nuebel U."/>
            <person name="Pietschmann T."/>
            <person name="Bach T."/>
            <person name="Mueller R."/>
        </authorList>
    </citation>
    <scope>NUCLEOTIDE SEQUENCE</scope>
    <source>
        <strain evidence="2">MSr11367</strain>
    </source>
</reference>
<keyword evidence="1" id="KW-0472">Membrane</keyword>
<feature type="transmembrane region" description="Helical" evidence="1">
    <location>
        <begin position="149"/>
        <end position="166"/>
    </location>
</feature>
<dbReference type="EMBL" id="CP089983">
    <property type="protein sequence ID" value="WXB03172.1"/>
    <property type="molecule type" value="Genomic_DNA"/>
</dbReference>
<proteinExistence type="predicted"/>
<feature type="transmembrane region" description="Helical" evidence="1">
    <location>
        <begin position="181"/>
        <end position="202"/>
    </location>
</feature>
<feature type="transmembrane region" description="Helical" evidence="1">
    <location>
        <begin position="7"/>
        <end position="28"/>
    </location>
</feature>
<evidence type="ECO:0000256" key="1">
    <source>
        <dbReference type="SAM" id="Phobius"/>
    </source>
</evidence>